<evidence type="ECO:0000313" key="2">
    <source>
        <dbReference type="Proteomes" id="UP001164539"/>
    </source>
</evidence>
<proteinExistence type="predicted"/>
<accession>A0ACC1X4N5</accession>
<keyword evidence="1" id="KW-0418">Kinase</keyword>
<comment type="caution">
    <text evidence="1">The sequence shown here is derived from an EMBL/GenBank/DDBJ whole genome shotgun (WGS) entry which is preliminary data.</text>
</comment>
<reference evidence="1 2" key="1">
    <citation type="journal article" date="2023" name="Science">
        <title>Complex scaffold remodeling in plant triterpene biosynthesis.</title>
        <authorList>
            <person name="De La Pena R."/>
            <person name="Hodgson H."/>
            <person name="Liu J.C."/>
            <person name="Stephenson M.J."/>
            <person name="Martin A.C."/>
            <person name="Owen C."/>
            <person name="Harkess A."/>
            <person name="Leebens-Mack J."/>
            <person name="Jimenez L.E."/>
            <person name="Osbourn A."/>
            <person name="Sattely E.S."/>
        </authorList>
    </citation>
    <scope>NUCLEOTIDE SEQUENCE [LARGE SCALE GENOMIC DNA]</scope>
    <source>
        <strain evidence="2">cv. JPN11</strain>
        <tissue evidence="1">Leaf</tissue>
    </source>
</reference>
<evidence type="ECO:0000313" key="1">
    <source>
        <dbReference type="EMBL" id="KAJ4705593.1"/>
    </source>
</evidence>
<keyword evidence="2" id="KW-1185">Reference proteome</keyword>
<name>A0ACC1X4N5_MELAZ</name>
<keyword evidence="1" id="KW-0808">Transferase</keyword>
<protein>
    <submittedName>
        <fullName evidence="1">Receptor protein kinase CLAVATA1</fullName>
    </submittedName>
</protein>
<dbReference type="Proteomes" id="UP001164539">
    <property type="component" value="Chromosome 12"/>
</dbReference>
<organism evidence="1 2">
    <name type="scientific">Melia azedarach</name>
    <name type="common">Chinaberry tree</name>
    <dbReference type="NCBI Taxonomy" id="155640"/>
    <lineage>
        <taxon>Eukaryota</taxon>
        <taxon>Viridiplantae</taxon>
        <taxon>Streptophyta</taxon>
        <taxon>Embryophyta</taxon>
        <taxon>Tracheophyta</taxon>
        <taxon>Spermatophyta</taxon>
        <taxon>Magnoliopsida</taxon>
        <taxon>eudicotyledons</taxon>
        <taxon>Gunneridae</taxon>
        <taxon>Pentapetalae</taxon>
        <taxon>rosids</taxon>
        <taxon>malvids</taxon>
        <taxon>Sapindales</taxon>
        <taxon>Meliaceae</taxon>
        <taxon>Melia</taxon>
    </lineage>
</organism>
<keyword evidence="1" id="KW-0675">Receptor</keyword>
<gene>
    <name evidence="1" type="ORF">OWV82_022349</name>
</gene>
<dbReference type="EMBL" id="CM051405">
    <property type="protein sequence ID" value="KAJ4705593.1"/>
    <property type="molecule type" value="Genomic_DNA"/>
</dbReference>
<sequence length="685" mass="75447">MAAIHAPIRGLECSCSGSSVIYLELHELELNGQLGGKLYDLHNLKHLDVSSNNIVGKIPDGLPPNATHINMAFNKLSENIPHSLPTLKHLRHLNLSHNLLSGPVGNVFTGLQNLKELDLSYNGFTGDLPSSFGSLKNLTGLFLQNNNFTGSVIYLADLPLISLNIEDNQFSGVIPKQFQSIPNLWFWDNKFHVDANSPPWSFPMDSLPIRRNFTAPPTSQSSAVEDYPSSEIDHKYKKGISPGGVASLVCGLALAATCAALFIAFRINRARADRCNSLESANSTPRSLPISTAIEYPSTAPEGSPYMPAVSSPFFLGPRRVPPVRSIRPEVTSRRKSISKKCKLPACVKAYNVAELQLATNSFSEDNLLGQGSLGSVYKAEFPDSQIFAVKNITLASLSFEEEEQFMDVIRISSQFKHPNIVKLLGYCVEHGQHLLVYQYVRNLSLADALHKEVYKSLSWGIRLHISLGIARALHYLHSDFFPPVSHCNIKAANILLDEDLVPHVCDSGLAVLRPLTSASVKLKASEIAIGNSGYVAPEHREPGSDNTKGDIYAFGVLLLEILTGKTPIDSSRPRLEQSLVKWASSRLHDRESLEQMVDPGIKGTFPSRALSQFADIVSLCIQPEKEFRPPMSEIVESLGRLVQKHGMLKTNGTADWPEGDPFERSFRSTHTRFMNSPTVSYMSN</sequence>